<evidence type="ECO:0000313" key="1">
    <source>
        <dbReference type="EMBL" id="SOC52870.1"/>
    </source>
</evidence>
<gene>
    <name evidence="1" type="ORF">SAMN05660748_4216</name>
</gene>
<dbReference type="Proteomes" id="UP000219435">
    <property type="component" value="Unassembled WGS sequence"/>
</dbReference>
<proteinExistence type="predicted"/>
<sequence>MPTGPRHYRAVERPEGAPPGDYAVECRCMIGEDHADGEIEESLSVYDAADIWLSNGMDEDYTFGYGEDELRNAAGLD</sequence>
<reference evidence="2" key="1">
    <citation type="submission" date="2017-08" db="EMBL/GenBank/DDBJ databases">
        <authorList>
            <person name="Varghese N."/>
            <person name="Submissions S."/>
        </authorList>
    </citation>
    <scope>NUCLEOTIDE SEQUENCE [LARGE SCALE GENOMIC DNA]</scope>
    <source>
        <strain evidence="2">DSM 4725</strain>
    </source>
</reference>
<dbReference type="OrthoDB" id="570545at2"/>
<dbReference type="AlphaFoldDB" id="A0A285VFL8"/>
<evidence type="ECO:0000313" key="2">
    <source>
        <dbReference type="Proteomes" id="UP000219435"/>
    </source>
</evidence>
<name>A0A285VFL8_9ACTN</name>
<dbReference type="RefSeq" id="WP_141437187.1">
    <property type="nucleotide sequence ID" value="NZ_OBQI01000007.1"/>
</dbReference>
<organism evidence="1 2">
    <name type="scientific">Blastococcus aggregatus</name>
    <dbReference type="NCBI Taxonomy" id="38502"/>
    <lineage>
        <taxon>Bacteria</taxon>
        <taxon>Bacillati</taxon>
        <taxon>Actinomycetota</taxon>
        <taxon>Actinomycetes</taxon>
        <taxon>Geodermatophilales</taxon>
        <taxon>Geodermatophilaceae</taxon>
        <taxon>Blastococcus</taxon>
    </lineage>
</organism>
<protein>
    <submittedName>
        <fullName evidence="1">Uncharacterized protein</fullName>
    </submittedName>
</protein>
<dbReference type="EMBL" id="OBQI01000007">
    <property type="protein sequence ID" value="SOC52870.1"/>
    <property type="molecule type" value="Genomic_DNA"/>
</dbReference>
<keyword evidence="2" id="KW-1185">Reference proteome</keyword>
<accession>A0A285VFL8</accession>